<reference evidence="2" key="1">
    <citation type="submission" date="2020-05" db="EMBL/GenBank/DDBJ databases">
        <authorList>
            <person name="Chiriac C."/>
            <person name="Salcher M."/>
            <person name="Ghai R."/>
            <person name="Kavagutti S V."/>
        </authorList>
    </citation>
    <scope>NUCLEOTIDE SEQUENCE</scope>
</reference>
<name>A0A6J7HN63_9ZZZZ</name>
<dbReference type="AlphaFoldDB" id="A0A6J7HN63"/>
<gene>
    <name evidence="2" type="ORF">UFOPK3662_00613</name>
</gene>
<keyword evidence="1" id="KW-0812">Transmembrane</keyword>
<evidence type="ECO:0000256" key="1">
    <source>
        <dbReference type="SAM" id="Phobius"/>
    </source>
</evidence>
<keyword evidence="1" id="KW-0472">Membrane</keyword>
<protein>
    <submittedName>
        <fullName evidence="2">Unannotated protein</fullName>
    </submittedName>
</protein>
<accession>A0A6J7HN63</accession>
<keyword evidence="1" id="KW-1133">Transmembrane helix</keyword>
<organism evidence="2">
    <name type="scientific">freshwater metagenome</name>
    <dbReference type="NCBI Taxonomy" id="449393"/>
    <lineage>
        <taxon>unclassified sequences</taxon>
        <taxon>metagenomes</taxon>
        <taxon>ecological metagenomes</taxon>
    </lineage>
</organism>
<dbReference type="EMBL" id="CAFBMW010000003">
    <property type="protein sequence ID" value="CAB4920872.1"/>
    <property type="molecule type" value="Genomic_DNA"/>
</dbReference>
<feature type="transmembrane region" description="Helical" evidence="1">
    <location>
        <begin position="39"/>
        <end position="60"/>
    </location>
</feature>
<sequence length="361" mass="38959">MTEDLTVALHERLDALDVPPGDVATVVRRGRRLRRRRQARTTITLVATLALAWFGATALIPTAGERAADGYARFDPFDVSQGLRAYADPGFAVHMGGQTFDATELTYLDTDAVATPRGVLFYDHGRPMLMREDGEVVALVDGPVDAVPGFRPTAKIDSRSDEVAFAIVEDDEAVITVRDLATDEDVHEWRTPCEPCSAIRIDAYDDGVLYLRTGRSTVAVLLATGEVVDLGATTRIADVRSGVVLYNGPTPRPTTTRGWTFVRGPVDAQLTFDGAHVLDWSSSLRPTDPSGQPLQLDVARTTDAGPAFWTMDTDGSVLVAAVDGRYPNFTVHDCELPSGSCTEVGPLRPRGGDPAFIGNDM</sequence>
<evidence type="ECO:0000313" key="2">
    <source>
        <dbReference type="EMBL" id="CAB4920872.1"/>
    </source>
</evidence>
<proteinExistence type="predicted"/>